<keyword evidence="2" id="KW-1133">Transmembrane helix</keyword>
<dbReference type="AlphaFoldDB" id="A0AB33CB03"/>
<dbReference type="EMBL" id="CP021427">
    <property type="protein sequence ID" value="ART98093.1"/>
    <property type="molecule type" value="Genomic_DNA"/>
</dbReference>
<feature type="region of interest" description="Disordered" evidence="1">
    <location>
        <begin position="134"/>
        <end position="157"/>
    </location>
</feature>
<accession>A0AB33CB03</accession>
<feature type="compositionally biased region" description="Polar residues" evidence="1">
    <location>
        <begin position="134"/>
        <end position="147"/>
    </location>
</feature>
<feature type="compositionally biased region" description="Low complexity" evidence="1">
    <location>
        <begin position="220"/>
        <end position="248"/>
    </location>
</feature>
<keyword evidence="2" id="KW-0812">Transmembrane</keyword>
<proteinExistence type="predicted"/>
<dbReference type="RefSeq" id="WP_065169707.1">
    <property type="nucleotide sequence ID" value="NZ_CP021427.1"/>
</dbReference>
<organism evidence="3 4">
    <name type="scientific">Lactobacillus gasseri</name>
    <dbReference type="NCBI Taxonomy" id="1596"/>
    <lineage>
        <taxon>Bacteria</taxon>
        <taxon>Bacillati</taxon>
        <taxon>Bacillota</taxon>
        <taxon>Bacilli</taxon>
        <taxon>Lactobacillales</taxon>
        <taxon>Lactobacillaceae</taxon>
        <taxon>Lactobacillus</taxon>
    </lineage>
</organism>
<keyword evidence="2" id="KW-0472">Membrane</keyword>
<sequence length="297" mass="33575">MFSLTSILFTVFLCIFSNNIVYAENTNINSKIQSSSTHERSVQKLYAKVYDQDTDKYLGRFLLATQVGYTNSPHRMFDADGINPVHIDGYAFVGSPSAMIPVNWKNKSGVTEIKWTMVKTNSETYKKTQQAIDNIKNNENSNKTANPKLNEDGLQVDDEGNVNLHDLYHSYMSFLGHPLPSDRAGYNPSSHALYLFQKYLGYDPNKTKEENYKHSTNYQSSLNKSTSSYSNASRSNSSKKTTHNSSTKKATRNIKHSTKKDKKKPKLNSSLKPTLLGMSLGLIGFLIFLIIKRLKLK</sequence>
<gene>
    <name evidence="3" type="ORF">CCE30_03810</name>
</gene>
<name>A0AB33CB03_LACGS</name>
<protein>
    <submittedName>
        <fullName evidence="3">Uncharacterized protein</fullName>
    </submittedName>
</protein>
<evidence type="ECO:0000313" key="3">
    <source>
        <dbReference type="EMBL" id="ART98093.1"/>
    </source>
</evidence>
<reference evidence="3 4" key="1">
    <citation type="submission" date="2017-05" db="EMBL/GenBank/DDBJ databases">
        <authorList>
            <person name="Oh N.-S."/>
        </authorList>
    </citation>
    <scope>NUCLEOTIDE SEQUENCE [LARGE SCALE GENOMIC DNA]</scope>
    <source>
        <strain evidence="3 4">4M13</strain>
    </source>
</reference>
<feature type="transmembrane region" description="Helical" evidence="2">
    <location>
        <begin position="274"/>
        <end position="291"/>
    </location>
</feature>
<evidence type="ECO:0000256" key="1">
    <source>
        <dbReference type="SAM" id="MobiDB-lite"/>
    </source>
</evidence>
<evidence type="ECO:0000256" key="2">
    <source>
        <dbReference type="SAM" id="Phobius"/>
    </source>
</evidence>
<evidence type="ECO:0000313" key="4">
    <source>
        <dbReference type="Proteomes" id="UP000195798"/>
    </source>
</evidence>
<dbReference type="Proteomes" id="UP000195798">
    <property type="component" value="Chromosome"/>
</dbReference>
<feature type="compositionally biased region" description="Basic residues" evidence="1">
    <location>
        <begin position="249"/>
        <end position="266"/>
    </location>
</feature>
<feature type="region of interest" description="Disordered" evidence="1">
    <location>
        <begin position="207"/>
        <end position="270"/>
    </location>
</feature>